<reference evidence="2" key="1">
    <citation type="journal article" date="2014" name="Int. J. Syst. Evol. Microbiol.">
        <title>Complete genome sequence of Corynebacterium casei LMG S-19264T (=DSM 44701T), isolated from a smear-ripened cheese.</title>
        <authorList>
            <consortium name="US DOE Joint Genome Institute (JGI-PGF)"/>
            <person name="Walter F."/>
            <person name="Albersmeier A."/>
            <person name="Kalinowski J."/>
            <person name="Ruckert C."/>
        </authorList>
    </citation>
    <scope>NUCLEOTIDE SEQUENCE</scope>
    <source>
        <strain evidence="2">KCTC 42097</strain>
    </source>
</reference>
<evidence type="ECO:0000313" key="2">
    <source>
        <dbReference type="EMBL" id="GHC65915.1"/>
    </source>
</evidence>
<dbReference type="GO" id="GO:0016740">
    <property type="term" value="F:transferase activity"/>
    <property type="evidence" value="ECO:0007669"/>
    <property type="project" value="UniProtKB-KW"/>
</dbReference>
<reference evidence="2" key="2">
    <citation type="submission" date="2020-09" db="EMBL/GenBank/DDBJ databases">
        <authorList>
            <person name="Sun Q."/>
            <person name="Kim S."/>
        </authorList>
    </citation>
    <scope>NUCLEOTIDE SEQUENCE</scope>
    <source>
        <strain evidence="2">KCTC 42097</strain>
    </source>
</reference>
<name>A0A8J3GG11_9HYPH</name>
<keyword evidence="3" id="KW-1185">Reference proteome</keyword>
<feature type="domain" description="Glycosyl transferase family 25" evidence="1">
    <location>
        <begin position="4"/>
        <end position="178"/>
    </location>
</feature>
<evidence type="ECO:0000259" key="1">
    <source>
        <dbReference type="Pfam" id="PF01755"/>
    </source>
</evidence>
<dbReference type="AlphaFoldDB" id="A0A8J3GG11"/>
<keyword evidence="2" id="KW-0808">Transferase</keyword>
<comment type="caution">
    <text evidence="2">The sequence shown here is derived from an EMBL/GenBank/DDBJ whole genome shotgun (WGS) entry which is preliminary data.</text>
</comment>
<dbReference type="CDD" id="cd06532">
    <property type="entry name" value="Glyco_transf_25"/>
    <property type="match status" value="1"/>
</dbReference>
<dbReference type="EMBL" id="BMZO01000002">
    <property type="protein sequence ID" value="GHC65915.1"/>
    <property type="molecule type" value="Genomic_DNA"/>
</dbReference>
<accession>A0A8J3GG11</accession>
<sequence>MSIPIYVINLKGSTARWEAVSASAASVGASLKRVEAVDGRQLLQEHWRDFDGQHFLRWHGRTPLGSEYGCYMSHLKALEQIVANRDPFAVILEDDARFEPDFAERVEAIVSIGPQIGIVKFFNHRMRGFVPKLRTARGDRLGRCLHGPLGSALGYLVTCETASKLLSGLRPMQLPYDIALGRYWIYQVPFHTTEFPLVTPDRTGTETTIGTREVYRKTKLPKFKRLGALKFRACDYIRGVWGALRRR</sequence>
<gene>
    <name evidence="2" type="ORF">GCM10010136_08970</name>
</gene>
<protein>
    <submittedName>
        <fullName evidence="2">Glycosyl transferase family 25</fullName>
    </submittedName>
</protein>
<organism evidence="2 3">
    <name type="scientific">Limoniibacter endophyticus</name>
    <dbReference type="NCBI Taxonomy" id="1565040"/>
    <lineage>
        <taxon>Bacteria</taxon>
        <taxon>Pseudomonadati</taxon>
        <taxon>Pseudomonadota</taxon>
        <taxon>Alphaproteobacteria</taxon>
        <taxon>Hyphomicrobiales</taxon>
        <taxon>Bartonellaceae</taxon>
        <taxon>Limoniibacter</taxon>
    </lineage>
</organism>
<dbReference type="Proteomes" id="UP000641137">
    <property type="component" value="Unassembled WGS sequence"/>
</dbReference>
<proteinExistence type="predicted"/>
<dbReference type="InterPro" id="IPR002654">
    <property type="entry name" value="Glyco_trans_25"/>
</dbReference>
<dbReference type="RefSeq" id="WP_189488266.1">
    <property type="nucleotide sequence ID" value="NZ_BMZO01000002.1"/>
</dbReference>
<dbReference type="Pfam" id="PF01755">
    <property type="entry name" value="Glyco_transf_25"/>
    <property type="match status" value="1"/>
</dbReference>
<evidence type="ECO:0000313" key="3">
    <source>
        <dbReference type="Proteomes" id="UP000641137"/>
    </source>
</evidence>